<evidence type="ECO:0000256" key="4">
    <source>
        <dbReference type="ARBA" id="ARBA00022741"/>
    </source>
</evidence>
<sequence>MICIIFVIFINFCTAFNGNVNKSLQFTNLENIVFVSELDGEFDLHTKVARTISDLLNLNLDQTNERLSYEIKKELSTVGACKITHDCLNIKLRDEYIIDQLNLMSESDRLNVGKLTDETVLVDYFSPNVGKNLHMGHIRSLGIGQAISNLLHFSGSKVIRRNHVGDFGLHSGIIMRYIIEYDTRAMEALNPATCDSVRLRETTRQLVAGFSPLNFSHDYNVKNLTLPYPTFAYGLVLETMDDYYKLAFEKFSSDQEFAKRAKIETCLLQNEKSFAFPQWQNVTKVSLAKYNDLLDYFYIKGLKNIPESLYKNVTNRFINELIKDNQVKQNDKEVVYTIPKSSKTDDNTDSTENTRNSDSAEGVGVKNEDKTVLITREGSLTYMSTDLGALSYRVNWHKPDRIIYVTENNQKSHFKKLYKISKKLKLLKKCKMEHVGFGQICLEGSGKIRSRTGNTCTLDDITRQVVKLVTDHMVKRGDYLQLKSPVLSRKIGVGSILFSDLSVEPKSGYNFSIERLMNQGYNLLISILYSYVRCQSILKRCESLPQIPSNEFRNEYERKLGLVLLGFENIIATSISLREPHRVCKYLTNLSREFNQFYEKTPVIADDKVNSLSLKLVKITSRAIEIGLGILNIQTVKRL</sequence>
<keyword evidence="7 10" id="KW-0030">Aminoacyl-tRNA synthetase</keyword>
<evidence type="ECO:0000256" key="7">
    <source>
        <dbReference type="ARBA" id="ARBA00023146"/>
    </source>
</evidence>
<dbReference type="GO" id="GO:0005524">
    <property type="term" value="F:ATP binding"/>
    <property type="evidence" value="ECO:0007669"/>
    <property type="project" value="UniProtKB-KW"/>
</dbReference>
<dbReference type="InterPro" id="IPR001278">
    <property type="entry name" value="Arg-tRNA-ligase"/>
</dbReference>
<feature type="compositionally biased region" description="Polar residues" evidence="11">
    <location>
        <begin position="350"/>
        <end position="359"/>
    </location>
</feature>
<evidence type="ECO:0000256" key="5">
    <source>
        <dbReference type="ARBA" id="ARBA00022840"/>
    </source>
</evidence>
<dbReference type="InterPro" id="IPR009080">
    <property type="entry name" value="tRNAsynth_Ia_anticodon-bd"/>
</dbReference>
<organism evidence="14 15">
    <name type="scientific">Theileria parva</name>
    <name type="common">East coast fever infection agent</name>
    <dbReference type="NCBI Taxonomy" id="5875"/>
    <lineage>
        <taxon>Eukaryota</taxon>
        <taxon>Sar</taxon>
        <taxon>Alveolata</taxon>
        <taxon>Apicomplexa</taxon>
        <taxon>Aconoidasida</taxon>
        <taxon>Piroplasmida</taxon>
        <taxon>Theileriidae</taxon>
        <taxon>Theileria</taxon>
    </lineage>
</organism>
<comment type="caution">
    <text evidence="14">The sequence shown here is derived from an EMBL/GenBank/DDBJ whole genome shotgun (WGS) entry which is preliminary data.</text>
</comment>
<dbReference type="EMBL" id="AAGK01000001">
    <property type="protein sequence ID" value="EAN34262.1"/>
    <property type="molecule type" value="Genomic_DNA"/>
</dbReference>
<evidence type="ECO:0000259" key="13">
    <source>
        <dbReference type="SMART" id="SM00836"/>
    </source>
</evidence>
<evidence type="ECO:0000256" key="6">
    <source>
        <dbReference type="ARBA" id="ARBA00022917"/>
    </source>
</evidence>
<dbReference type="EC" id="6.1.1.19" evidence="2"/>
<dbReference type="PANTHER" id="PTHR11956:SF5">
    <property type="entry name" value="ARGININE--TRNA LIGASE, CYTOPLASMIC"/>
    <property type="match status" value="1"/>
</dbReference>
<dbReference type="Gene3D" id="3.40.50.620">
    <property type="entry name" value="HUPs"/>
    <property type="match status" value="1"/>
</dbReference>
<dbReference type="PANTHER" id="PTHR11956">
    <property type="entry name" value="ARGINYL-TRNA SYNTHETASE"/>
    <property type="match status" value="1"/>
</dbReference>
<name>Q4N6Z6_THEPA</name>
<evidence type="ECO:0000313" key="15">
    <source>
        <dbReference type="Proteomes" id="UP000001949"/>
    </source>
</evidence>
<dbReference type="Pfam" id="PF00750">
    <property type="entry name" value="tRNA-synt_1d"/>
    <property type="match status" value="2"/>
</dbReference>
<dbReference type="GO" id="GO:0006420">
    <property type="term" value="P:arginyl-tRNA aminoacylation"/>
    <property type="evidence" value="ECO:0007669"/>
    <property type="project" value="InterPro"/>
</dbReference>
<dbReference type="Gene3D" id="1.10.730.10">
    <property type="entry name" value="Isoleucyl-tRNA Synthetase, Domain 1"/>
    <property type="match status" value="1"/>
</dbReference>
<dbReference type="InterPro" id="IPR001412">
    <property type="entry name" value="aa-tRNA-synth_I_CS"/>
</dbReference>
<dbReference type="InterPro" id="IPR008909">
    <property type="entry name" value="DALR_anticod-bd"/>
</dbReference>
<feature type="signal peptide" evidence="12">
    <location>
        <begin position="1"/>
        <end position="15"/>
    </location>
</feature>
<keyword evidence="4 10" id="KW-0547">Nucleotide-binding</keyword>
<protein>
    <recommendedName>
        <fullName evidence="2">arginine--tRNA ligase</fullName>
        <ecNumber evidence="2">6.1.1.19</ecNumber>
    </recommendedName>
    <alternativeName>
        <fullName evidence="8">Arginyl-tRNA synthetase</fullName>
    </alternativeName>
</protein>
<dbReference type="KEGG" id="tpv:TP01_1024"/>
<feature type="domain" description="DALR anticodon binding" evidence="13">
    <location>
        <begin position="527"/>
        <end position="639"/>
    </location>
</feature>
<evidence type="ECO:0000256" key="11">
    <source>
        <dbReference type="SAM" id="MobiDB-lite"/>
    </source>
</evidence>
<dbReference type="InterPro" id="IPR035684">
    <property type="entry name" value="ArgRS_core"/>
</dbReference>
<evidence type="ECO:0000256" key="2">
    <source>
        <dbReference type="ARBA" id="ARBA00012837"/>
    </source>
</evidence>
<dbReference type="eggNOG" id="KOG4426">
    <property type="taxonomic scope" value="Eukaryota"/>
</dbReference>
<dbReference type="STRING" id="5875.Q4N6Z6"/>
<evidence type="ECO:0000256" key="8">
    <source>
        <dbReference type="ARBA" id="ARBA00033033"/>
    </source>
</evidence>
<dbReference type="Proteomes" id="UP000001949">
    <property type="component" value="Unassembled WGS sequence"/>
</dbReference>
<dbReference type="SUPFAM" id="SSF52374">
    <property type="entry name" value="Nucleotidylyl transferase"/>
    <property type="match status" value="1"/>
</dbReference>
<dbReference type="VEuPathDB" id="PiroplasmaDB:TpMuguga_01g01024"/>
<proteinExistence type="inferred from homology"/>
<accession>Q4N6Z6</accession>
<feature type="region of interest" description="Disordered" evidence="11">
    <location>
        <begin position="336"/>
        <end position="364"/>
    </location>
</feature>
<comment type="catalytic activity">
    <reaction evidence="9">
        <text>tRNA(Arg) + L-arginine + ATP = L-arginyl-tRNA(Arg) + AMP + diphosphate</text>
        <dbReference type="Rhea" id="RHEA:20301"/>
        <dbReference type="Rhea" id="RHEA-COMP:9658"/>
        <dbReference type="Rhea" id="RHEA-COMP:9673"/>
        <dbReference type="ChEBI" id="CHEBI:30616"/>
        <dbReference type="ChEBI" id="CHEBI:32682"/>
        <dbReference type="ChEBI" id="CHEBI:33019"/>
        <dbReference type="ChEBI" id="CHEBI:78442"/>
        <dbReference type="ChEBI" id="CHEBI:78513"/>
        <dbReference type="ChEBI" id="CHEBI:456215"/>
        <dbReference type="EC" id="6.1.1.19"/>
    </reaction>
</comment>
<dbReference type="AlphaFoldDB" id="Q4N6Z6"/>
<evidence type="ECO:0000256" key="3">
    <source>
        <dbReference type="ARBA" id="ARBA00022598"/>
    </source>
</evidence>
<gene>
    <name evidence="14" type="ordered locus">TP01_1024</name>
</gene>
<dbReference type="GO" id="GO:0004814">
    <property type="term" value="F:arginine-tRNA ligase activity"/>
    <property type="evidence" value="ECO:0007669"/>
    <property type="project" value="UniProtKB-EC"/>
</dbReference>
<dbReference type="SUPFAM" id="SSF47323">
    <property type="entry name" value="Anticodon-binding domain of a subclass of class I aminoacyl-tRNA synthetases"/>
    <property type="match status" value="1"/>
</dbReference>
<dbReference type="OMA" id="MRYLMEY"/>
<dbReference type="PRINTS" id="PR01038">
    <property type="entry name" value="TRNASYNTHARG"/>
</dbReference>
<dbReference type="SMART" id="SM00836">
    <property type="entry name" value="DALR_1"/>
    <property type="match status" value="1"/>
</dbReference>
<dbReference type="InterPro" id="IPR014729">
    <property type="entry name" value="Rossmann-like_a/b/a_fold"/>
</dbReference>
<evidence type="ECO:0000256" key="12">
    <source>
        <dbReference type="SAM" id="SignalP"/>
    </source>
</evidence>
<keyword evidence="3 10" id="KW-0436">Ligase</keyword>
<feature type="chain" id="PRO_5012474998" description="arginine--tRNA ligase" evidence="12">
    <location>
        <begin position="16"/>
        <end position="639"/>
    </location>
</feature>
<dbReference type="PROSITE" id="PS00178">
    <property type="entry name" value="AA_TRNA_LIGASE_I"/>
    <property type="match status" value="1"/>
</dbReference>
<dbReference type="Pfam" id="PF05746">
    <property type="entry name" value="DALR_1"/>
    <property type="match status" value="1"/>
</dbReference>
<evidence type="ECO:0000256" key="10">
    <source>
        <dbReference type="RuleBase" id="RU363038"/>
    </source>
</evidence>
<keyword evidence="5 10" id="KW-0067">ATP-binding</keyword>
<evidence type="ECO:0000313" key="14">
    <source>
        <dbReference type="EMBL" id="EAN34262.1"/>
    </source>
</evidence>
<reference evidence="14 15" key="1">
    <citation type="journal article" date="2005" name="Science">
        <title>Genome sequence of Theileria parva, a bovine pathogen that transforms lymphocytes.</title>
        <authorList>
            <person name="Gardner M.J."/>
            <person name="Bishop R."/>
            <person name="Shah T."/>
            <person name="de Villiers E.P."/>
            <person name="Carlton J.M."/>
            <person name="Hall N."/>
            <person name="Ren Q."/>
            <person name="Paulsen I.T."/>
            <person name="Pain A."/>
            <person name="Berriman M."/>
            <person name="Wilson R.J.M."/>
            <person name="Sato S."/>
            <person name="Ralph S.A."/>
            <person name="Mann D.J."/>
            <person name="Xiong Z."/>
            <person name="Shallom S.J."/>
            <person name="Weidman J."/>
            <person name="Jiang L."/>
            <person name="Lynn J."/>
            <person name="Weaver B."/>
            <person name="Shoaibi A."/>
            <person name="Domingo A.R."/>
            <person name="Wasawo D."/>
            <person name="Crabtree J."/>
            <person name="Wortman J.R."/>
            <person name="Haas B."/>
            <person name="Angiuoli S.V."/>
            <person name="Creasy T.H."/>
            <person name="Lu C."/>
            <person name="Suh B."/>
            <person name="Silva J.C."/>
            <person name="Utterback T.R."/>
            <person name="Feldblyum T.V."/>
            <person name="Pertea M."/>
            <person name="Allen J."/>
            <person name="Nierman W.C."/>
            <person name="Taracha E.L.N."/>
            <person name="Salzberg S.L."/>
            <person name="White O.R."/>
            <person name="Fitzhugh H.A."/>
            <person name="Morzaria S."/>
            <person name="Venter J.C."/>
            <person name="Fraser C.M."/>
            <person name="Nene V."/>
        </authorList>
    </citation>
    <scope>NUCLEOTIDE SEQUENCE [LARGE SCALE GENOMIC DNA]</scope>
    <source>
        <strain evidence="14 15">Muguga</strain>
    </source>
</reference>
<evidence type="ECO:0000256" key="1">
    <source>
        <dbReference type="ARBA" id="ARBA00005594"/>
    </source>
</evidence>
<dbReference type="InParanoid" id="Q4N6Z6"/>
<evidence type="ECO:0000256" key="9">
    <source>
        <dbReference type="ARBA" id="ARBA00049339"/>
    </source>
</evidence>
<keyword evidence="15" id="KW-1185">Reference proteome</keyword>
<keyword evidence="6 10" id="KW-0648">Protein biosynthesis</keyword>
<keyword evidence="12" id="KW-0732">Signal</keyword>
<comment type="similarity">
    <text evidence="1 10">Belongs to the class-I aminoacyl-tRNA synthetase family.</text>
</comment>